<dbReference type="AlphaFoldDB" id="A0A645GF13"/>
<evidence type="ECO:0000256" key="2">
    <source>
        <dbReference type="ARBA" id="ARBA00023125"/>
    </source>
</evidence>
<sequence>MSHRDRFEMEQELEIFLVQFTWDADRAVTDRYGNGWLRRQSAEDRRLLRNFFDLLRLETASDALSMALAESVLLSTLLVLYRAAIPQEPIPGNAELSTKQQHLQLILRAKKYIHRHYREPIRLADAALYLQVSSFHLSRIFSRESDFSFFDYLLEVRLNEAKQLLQSGRHRVGEVALRVGYDDAGYFSRLFKARTGCTPKEYAERARLSTI</sequence>
<evidence type="ECO:0000256" key="1">
    <source>
        <dbReference type="ARBA" id="ARBA00023015"/>
    </source>
</evidence>
<dbReference type="PRINTS" id="PR00032">
    <property type="entry name" value="HTHARAC"/>
</dbReference>
<dbReference type="PROSITE" id="PS00041">
    <property type="entry name" value="HTH_ARAC_FAMILY_1"/>
    <property type="match status" value="1"/>
</dbReference>
<protein>
    <submittedName>
        <fullName evidence="5">HTH-type transcriptional activator RhaR</fullName>
    </submittedName>
</protein>
<dbReference type="Gene3D" id="1.10.10.60">
    <property type="entry name" value="Homeodomain-like"/>
    <property type="match status" value="2"/>
</dbReference>
<keyword evidence="3" id="KW-0804">Transcription</keyword>
<dbReference type="SMART" id="SM00342">
    <property type="entry name" value="HTH_ARAC"/>
    <property type="match status" value="1"/>
</dbReference>
<name>A0A645GF13_9ZZZZ</name>
<accession>A0A645GF13</accession>
<gene>
    <name evidence="5" type="primary">rhaR_165</name>
    <name evidence="5" type="ORF">SDC9_172918</name>
</gene>
<dbReference type="Pfam" id="PF12833">
    <property type="entry name" value="HTH_18"/>
    <property type="match status" value="1"/>
</dbReference>
<feature type="domain" description="HTH araC/xylS-type" evidence="4">
    <location>
        <begin position="107"/>
        <end position="205"/>
    </location>
</feature>
<dbReference type="EMBL" id="VSSQ01074715">
    <property type="protein sequence ID" value="MPN25507.1"/>
    <property type="molecule type" value="Genomic_DNA"/>
</dbReference>
<keyword evidence="2" id="KW-0238">DNA-binding</keyword>
<dbReference type="InterPro" id="IPR018060">
    <property type="entry name" value="HTH_AraC"/>
</dbReference>
<dbReference type="PANTHER" id="PTHR43280:SF28">
    <property type="entry name" value="HTH-TYPE TRANSCRIPTIONAL ACTIVATOR RHAS"/>
    <property type="match status" value="1"/>
</dbReference>
<proteinExistence type="predicted"/>
<dbReference type="PANTHER" id="PTHR43280">
    <property type="entry name" value="ARAC-FAMILY TRANSCRIPTIONAL REGULATOR"/>
    <property type="match status" value="1"/>
</dbReference>
<evidence type="ECO:0000256" key="3">
    <source>
        <dbReference type="ARBA" id="ARBA00023163"/>
    </source>
</evidence>
<organism evidence="5">
    <name type="scientific">bioreactor metagenome</name>
    <dbReference type="NCBI Taxonomy" id="1076179"/>
    <lineage>
        <taxon>unclassified sequences</taxon>
        <taxon>metagenomes</taxon>
        <taxon>ecological metagenomes</taxon>
    </lineage>
</organism>
<dbReference type="PROSITE" id="PS01124">
    <property type="entry name" value="HTH_ARAC_FAMILY_2"/>
    <property type="match status" value="1"/>
</dbReference>
<dbReference type="InterPro" id="IPR020449">
    <property type="entry name" value="Tscrpt_reg_AraC-type_HTH"/>
</dbReference>
<dbReference type="SUPFAM" id="SSF46689">
    <property type="entry name" value="Homeodomain-like"/>
    <property type="match status" value="2"/>
</dbReference>
<dbReference type="GO" id="GO:0003700">
    <property type="term" value="F:DNA-binding transcription factor activity"/>
    <property type="evidence" value="ECO:0007669"/>
    <property type="project" value="InterPro"/>
</dbReference>
<dbReference type="GO" id="GO:0043565">
    <property type="term" value="F:sequence-specific DNA binding"/>
    <property type="evidence" value="ECO:0007669"/>
    <property type="project" value="InterPro"/>
</dbReference>
<dbReference type="InterPro" id="IPR018062">
    <property type="entry name" value="HTH_AraC-typ_CS"/>
</dbReference>
<keyword evidence="1" id="KW-0805">Transcription regulation</keyword>
<dbReference type="InterPro" id="IPR009057">
    <property type="entry name" value="Homeodomain-like_sf"/>
</dbReference>
<reference evidence="5" key="1">
    <citation type="submission" date="2019-08" db="EMBL/GenBank/DDBJ databases">
        <authorList>
            <person name="Kucharzyk K."/>
            <person name="Murdoch R.W."/>
            <person name="Higgins S."/>
            <person name="Loffler F."/>
        </authorList>
    </citation>
    <scope>NUCLEOTIDE SEQUENCE</scope>
</reference>
<evidence type="ECO:0000259" key="4">
    <source>
        <dbReference type="PROSITE" id="PS01124"/>
    </source>
</evidence>
<comment type="caution">
    <text evidence="5">The sequence shown here is derived from an EMBL/GenBank/DDBJ whole genome shotgun (WGS) entry which is preliminary data.</text>
</comment>
<evidence type="ECO:0000313" key="5">
    <source>
        <dbReference type="EMBL" id="MPN25507.1"/>
    </source>
</evidence>